<reference evidence="2" key="1">
    <citation type="submission" date="2017-07" db="EMBL/GenBank/DDBJ databases">
        <title>Taro Niue Genome Assembly and Annotation.</title>
        <authorList>
            <person name="Atibalentja N."/>
            <person name="Keating K."/>
            <person name="Fields C.J."/>
        </authorList>
    </citation>
    <scope>NUCLEOTIDE SEQUENCE</scope>
    <source>
        <strain evidence="2">Niue_2</strain>
        <tissue evidence="2">Leaf</tissue>
    </source>
</reference>
<evidence type="ECO:0000313" key="2">
    <source>
        <dbReference type="EMBL" id="MQL74282.1"/>
    </source>
</evidence>
<feature type="compositionally biased region" description="Polar residues" evidence="1">
    <location>
        <begin position="423"/>
        <end position="432"/>
    </location>
</feature>
<dbReference type="AlphaFoldDB" id="A0A843TP99"/>
<accession>A0A843TP99</accession>
<keyword evidence="3" id="KW-1185">Reference proteome</keyword>
<feature type="region of interest" description="Disordered" evidence="1">
    <location>
        <begin position="378"/>
        <end position="438"/>
    </location>
</feature>
<evidence type="ECO:0000256" key="1">
    <source>
        <dbReference type="SAM" id="MobiDB-lite"/>
    </source>
</evidence>
<dbReference type="EMBL" id="NMUH01000199">
    <property type="protein sequence ID" value="MQL74282.1"/>
    <property type="molecule type" value="Genomic_DNA"/>
</dbReference>
<sequence length="438" mass="47919">MASSTVSDSVGGYGAAFLTTEEQARFTSVKAKLCGHKAVDLVDLEKNGMGSLVEALQRLKWSKIATLSDDGTLTSMVKGTQIRISRDLLAFLFDVSTSDRSGVHTVDTHVKGLGIIGPEYRLKDGKLDINQLSAFNRLLHFIICQIIVPRSATFSSCTKADSDLMFWAIQNQEINTAELIMEKMRFARSQVWDIKSKLNISLPYAHLLTRIFHHFGISVVGDVSEKMGQAIRSRILRKSGFSVVNGVWSKTGAVEGEAILGETQENHEPIAEAATVAESAVAEVVYLGMHWTPSPQGEPVAHEPSIEKYVAEVPTADVVMEEAPSQQEQVQVQEDVVMEDAPTEGEQSIIEEFQRVSVVASGHTEIHSEVLPVQEEEVEAAAQTEVPMESVHAEEDAEVENGSEAQGEGNENPPENQFREVETASSSDQDQQPPMDKA</sequence>
<name>A0A843TP99_COLES</name>
<comment type="caution">
    <text evidence="2">The sequence shown here is derived from an EMBL/GenBank/DDBJ whole genome shotgun (WGS) entry which is preliminary data.</text>
</comment>
<dbReference type="Proteomes" id="UP000652761">
    <property type="component" value="Unassembled WGS sequence"/>
</dbReference>
<proteinExistence type="predicted"/>
<protein>
    <submittedName>
        <fullName evidence="2">Uncharacterized protein</fullName>
    </submittedName>
</protein>
<evidence type="ECO:0000313" key="3">
    <source>
        <dbReference type="Proteomes" id="UP000652761"/>
    </source>
</evidence>
<organism evidence="2 3">
    <name type="scientific">Colocasia esculenta</name>
    <name type="common">Wild taro</name>
    <name type="synonym">Arum esculentum</name>
    <dbReference type="NCBI Taxonomy" id="4460"/>
    <lineage>
        <taxon>Eukaryota</taxon>
        <taxon>Viridiplantae</taxon>
        <taxon>Streptophyta</taxon>
        <taxon>Embryophyta</taxon>
        <taxon>Tracheophyta</taxon>
        <taxon>Spermatophyta</taxon>
        <taxon>Magnoliopsida</taxon>
        <taxon>Liliopsida</taxon>
        <taxon>Araceae</taxon>
        <taxon>Aroideae</taxon>
        <taxon>Colocasieae</taxon>
        <taxon>Colocasia</taxon>
    </lineage>
</organism>
<gene>
    <name evidence="2" type="ORF">Taro_006645</name>
</gene>